<dbReference type="EMBL" id="LAZR01000048">
    <property type="protein sequence ID" value="KKN99227.1"/>
    <property type="molecule type" value="Genomic_DNA"/>
</dbReference>
<evidence type="ECO:0000313" key="9">
    <source>
        <dbReference type="EMBL" id="KKN99227.1"/>
    </source>
</evidence>
<dbReference type="SFLD" id="SFLDG01065">
    <property type="entry name" value="anaerobic_coproporphyrinogen-I"/>
    <property type="match status" value="1"/>
</dbReference>
<sequence>MSNATEDRTTLTLELPPLSLYVHVPWCVRKCPYCDFNSHEQKGELPEDDYVDALLDDFRHDLSYVQKRAISTIFIGGGTPSLLSAAAYDRLLNGLQKMAAFSSDIEITLEANPGTAERGKFADYHSAGINRLSLGIQSFDPQQLQQLGRIHDEHDAERAIEYAHKAGFNRLNLDIMYGLQAQSADSAMKDLQRAIDAEPEHISWYQLTIEPNTVFFKHPPPLPPEDTLIDIQDSGLTLLADHGFTRYEVSAFARAGGQARHNLNYWRFGDYLGIGAGAHGKITQRSRQRILRMHKRRQPGHYLQAAAVAKKQALNQSAGNLLNRYPYLADAGPIETDQLPLEFLLNALRLREGFTRRQFEQRTGLPFSLIAKQVESLHQRQLFRIDGDRISTTDTGYQFLNSVLEAFV</sequence>
<dbReference type="SFLD" id="SFLDF00562">
    <property type="entry name" value="HemN-like__clustered_with_heat"/>
    <property type="match status" value="1"/>
</dbReference>
<feature type="domain" description="Radical SAM core" evidence="8">
    <location>
        <begin position="12"/>
        <end position="248"/>
    </location>
</feature>
<dbReference type="GO" id="GO:0051539">
    <property type="term" value="F:4 iron, 4 sulfur cluster binding"/>
    <property type="evidence" value="ECO:0007669"/>
    <property type="project" value="InterPro"/>
</dbReference>
<comment type="similarity">
    <text evidence="1">Belongs to the anaerobic coproporphyrinogen-III oxidase family. HemW subfamily.</text>
</comment>
<dbReference type="GO" id="GO:0006779">
    <property type="term" value="P:porphyrin-containing compound biosynthetic process"/>
    <property type="evidence" value="ECO:0007669"/>
    <property type="project" value="InterPro"/>
</dbReference>
<dbReference type="SFLD" id="SFLDF00288">
    <property type="entry name" value="HemN-like__clustered_with_nucl"/>
    <property type="match status" value="1"/>
</dbReference>
<keyword evidence="2" id="KW-0349">Heme</keyword>
<dbReference type="NCBIfam" id="TIGR00539">
    <property type="entry name" value="hemN_rel"/>
    <property type="match status" value="1"/>
</dbReference>
<evidence type="ECO:0000256" key="2">
    <source>
        <dbReference type="ARBA" id="ARBA00022617"/>
    </source>
</evidence>
<dbReference type="Pfam" id="PF04055">
    <property type="entry name" value="Radical_SAM"/>
    <property type="match status" value="1"/>
</dbReference>
<dbReference type="SFLD" id="SFLDS00029">
    <property type="entry name" value="Radical_SAM"/>
    <property type="match status" value="1"/>
</dbReference>
<dbReference type="PANTHER" id="PTHR13932:SF5">
    <property type="entry name" value="RADICAL S-ADENOSYL METHIONINE DOMAIN-CONTAINING PROTEIN 1, MITOCHONDRIAL"/>
    <property type="match status" value="1"/>
</dbReference>
<dbReference type="SFLD" id="SFLDG01082">
    <property type="entry name" value="B12-binding_domain_containing"/>
    <property type="match status" value="1"/>
</dbReference>
<keyword evidence="5" id="KW-0408">Iron</keyword>
<keyword evidence="3" id="KW-0949">S-adenosyl-L-methionine</keyword>
<dbReference type="SMART" id="SM00729">
    <property type="entry name" value="Elp3"/>
    <property type="match status" value="1"/>
</dbReference>
<evidence type="ECO:0000256" key="4">
    <source>
        <dbReference type="ARBA" id="ARBA00022723"/>
    </source>
</evidence>
<reference evidence="9" key="1">
    <citation type="journal article" date="2015" name="Nature">
        <title>Complex archaea that bridge the gap between prokaryotes and eukaryotes.</title>
        <authorList>
            <person name="Spang A."/>
            <person name="Saw J.H."/>
            <person name="Jorgensen S.L."/>
            <person name="Zaremba-Niedzwiedzka K."/>
            <person name="Martijn J."/>
            <person name="Lind A.E."/>
            <person name="van Eijk R."/>
            <person name="Schleper C."/>
            <person name="Guy L."/>
            <person name="Ettema T.J."/>
        </authorList>
    </citation>
    <scope>NUCLEOTIDE SEQUENCE</scope>
</reference>
<dbReference type="AlphaFoldDB" id="A0A0F9VHB3"/>
<dbReference type="InterPro" id="IPR058240">
    <property type="entry name" value="rSAM_sf"/>
</dbReference>
<organism evidence="9">
    <name type="scientific">marine sediment metagenome</name>
    <dbReference type="NCBI Taxonomy" id="412755"/>
    <lineage>
        <taxon>unclassified sequences</taxon>
        <taxon>metagenomes</taxon>
        <taxon>ecological metagenomes</taxon>
    </lineage>
</organism>
<dbReference type="SUPFAM" id="SSF102114">
    <property type="entry name" value="Radical SAM enzymes"/>
    <property type="match status" value="1"/>
</dbReference>
<evidence type="ECO:0000259" key="8">
    <source>
        <dbReference type="PROSITE" id="PS51918"/>
    </source>
</evidence>
<dbReference type="GO" id="GO:0004109">
    <property type="term" value="F:coproporphyrinogen oxidase activity"/>
    <property type="evidence" value="ECO:0007669"/>
    <property type="project" value="InterPro"/>
</dbReference>
<name>A0A0F9VHB3_9ZZZZ</name>
<evidence type="ECO:0000256" key="3">
    <source>
        <dbReference type="ARBA" id="ARBA00022691"/>
    </source>
</evidence>
<gene>
    <name evidence="9" type="ORF">LCGC14_0140200</name>
</gene>
<comment type="caution">
    <text evidence="9">The sequence shown here is derived from an EMBL/GenBank/DDBJ whole genome shotgun (WGS) entry which is preliminary data.</text>
</comment>
<proteinExistence type="inferred from homology"/>
<dbReference type="CDD" id="cd01335">
    <property type="entry name" value="Radical_SAM"/>
    <property type="match status" value="1"/>
</dbReference>
<dbReference type="GO" id="GO:0046872">
    <property type="term" value="F:metal ion binding"/>
    <property type="evidence" value="ECO:0007669"/>
    <property type="project" value="UniProtKB-KW"/>
</dbReference>
<dbReference type="PROSITE" id="PS51918">
    <property type="entry name" value="RADICAL_SAM"/>
    <property type="match status" value="1"/>
</dbReference>
<evidence type="ECO:0000256" key="1">
    <source>
        <dbReference type="ARBA" id="ARBA00006100"/>
    </source>
</evidence>
<protein>
    <recommendedName>
        <fullName evidence="8">Radical SAM core domain-containing protein</fullName>
    </recommendedName>
</protein>
<dbReference type="GO" id="GO:0005737">
    <property type="term" value="C:cytoplasm"/>
    <property type="evidence" value="ECO:0007669"/>
    <property type="project" value="InterPro"/>
</dbReference>
<dbReference type="InterPro" id="IPR006638">
    <property type="entry name" value="Elp3/MiaA/NifB-like_rSAM"/>
</dbReference>
<dbReference type="InterPro" id="IPR004559">
    <property type="entry name" value="HemW-like"/>
</dbReference>
<dbReference type="InterPro" id="IPR007197">
    <property type="entry name" value="rSAM"/>
</dbReference>
<dbReference type="PANTHER" id="PTHR13932">
    <property type="entry name" value="COPROPORPHYRINIGEN III OXIDASE"/>
    <property type="match status" value="1"/>
</dbReference>
<evidence type="ECO:0000256" key="6">
    <source>
        <dbReference type="ARBA" id="ARBA00023014"/>
    </source>
</evidence>
<dbReference type="InterPro" id="IPR013785">
    <property type="entry name" value="Aldolase_TIM"/>
</dbReference>
<keyword evidence="4" id="KW-0479">Metal-binding</keyword>
<keyword evidence="7" id="KW-0143">Chaperone</keyword>
<accession>A0A0F9VHB3</accession>
<dbReference type="Pfam" id="PF06969">
    <property type="entry name" value="HemN_C"/>
    <property type="match status" value="1"/>
</dbReference>
<dbReference type="Gene3D" id="3.20.20.70">
    <property type="entry name" value="Aldolase class I"/>
    <property type="match status" value="1"/>
</dbReference>
<evidence type="ECO:0000256" key="5">
    <source>
        <dbReference type="ARBA" id="ARBA00023004"/>
    </source>
</evidence>
<evidence type="ECO:0000256" key="7">
    <source>
        <dbReference type="ARBA" id="ARBA00023186"/>
    </source>
</evidence>
<dbReference type="InterPro" id="IPR034505">
    <property type="entry name" value="Coproporphyrinogen-III_oxidase"/>
</dbReference>
<keyword evidence="6" id="KW-0411">Iron-sulfur</keyword>
<dbReference type="InterPro" id="IPR010723">
    <property type="entry name" value="HemN_C"/>
</dbReference>